<name>A0A938YMM1_9ACTN</name>
<evidence type="ECO:0000313" key="7">
    <source>
        <dbReference type="Proteomes" id="UP000663801"/>
    </source>
</evidence>
<dbReference type="Pfam" id="PF00294">
    <property type="entry name" value="PfkB"/>
    <property type="match status" value="2"/>
</dbReference>
<proteinExistence type="inferred from homology"/>
<dbReference type="Proteomes" id="UP000663801">
    <property type="component" value="Unassembled WGS sequence"/>
</dbReference>
<evidence type="ECO:0000256" key="4">
    <source>
        <dbReference type="RuleBase" id="RU003704"/>
    </source>
</evidence>
<reference evidence="6" key="1">
    <citation type="submission" date="2021-01" db="EMBL/GenBank/DDBJ databases">
        <title>KCTC 19127 draft genome.</title>
        <authorList>
            <person name="An D."/>
        </authorList>
    </citation>
    <scope>NUCLEOTIDE SEQUENCE</scope>
    <source>
        <strain evidence="6">KCTC 19127</strain>
    </source>
</reference>
<sequence>MTRVLCLGSLLLDTIAVVHRLPGEDERVEAEHIVLAGGGNASTAAVAMARLGVDVDFAGVVGDDRIGRMVLDGLAAEGVGTDHVEVRRGVETGASVVVVNTDSATRTILTRPATTPTAVPGGFDWIHVDKVGYRALREIPDRHPTGARISLDDGNPVPDLDLGMIDLYVPTAAVLLERFGGSDPLTAARRARDAGARTVVATDGARGSFALDGDAAAYAPALPVVPLSSLGAGDVFHGALLAAVVLGRDLPEAIRFANVTAALSCRAVDGRSGIPDRREVDERLRDLPVPSGPAPDLIRDLLTRTG</sequence>
<keyword evidence="3 4" id="KW-0418">Kinase</keyword>
<dbReference type="PROSITE" id="PS00584">
    <property type="entry name" value="PFKB_KINASES_2"/>
    <property type="match status" value="1"/>
</dbReference>
<dbReference type="SUPFAM" id="SSF53613">
    <property type="entry name" value="Ribokinase-like"/>
    <property type="match status" value="1"/>
</dbReference>
<dbReference type="AlphaFoldDB" id="A0A938YMM1"/>
<protein>
    <recommendedName>
        <fullName evidence="5">Carbohydrate kinase PfkB domain-containing protein</fullName>
    </recommendedName>
</protein>
<comment type="caution">
    <text evidence="6">The sequence shown here is derived from an EMBL/GenBank/DDBJ whole genome shotgun (WGS) entry which is preliminary data.</text>
</comment>
<evidence type="ECO:0000259" key="5">
    <source>
        <dbReference type="Pfam" id="PF00294"/>
    </source>
</evidence>
<dbReference type="PANTHER" id="PTHR10584:SF166">
    <property type="entry name" value="RIBOKINASE"/>
    <property type="match status" value="1"/>
</dbReference>
<dbReference type="InterPro" id="IPR011611">
    <property type="entry name" value="PfkB_dom"/>
</dbReference>
<comment type="similarity">
    <text evidence="1 4">Belongs to the carbohydrate kinase PfkB family.</text>
</comment>
<dbReference type="EMBL" id="JAERWL010000006">
    <property type="protein sequence ID" value="MBM9476157.1"/>
    <property type="molecule type" value="Genomic_DNA"/>
</dbReference>
<keyword evidence="7" id="KW-1185">Reference proteome</keyword>
<dbReference type="InterPro" id="IPR029056">
    <property type="entry name" value="Ribokinase-like"/>
</dbReference>
<dbReference type="InterPro" id="IPR002139">
    <property type="entry name" value="Ribo/fructo_kinase"/>
</dbReference>
<dbReference type="RefSeq" id="WP_205256247.1">
    <property type="nucleotide sequence ID" value="NZ_BAAAPV010000003.1"/>
</dbReference>
<feature type="domain" description="Carbohydrate kinase PfkB" evidence="5">
    <location>
        <begin position="1"/>
        <end position="113"/>
    </location>
</feature>
<evidence type="ECO:0000256" key="3">
    <source>
        <dbReference type="ARBA" id="ARBA00022777"/>
    </source>
</evidence>
<evidence type="ECO:0000256" key="2">
    <source>
        <dbReference type="ARBA" id="ARBA00022679"/>
    </source>
</evidence>
<keyword evidence="2 4" id="KW-0808">Transferase</keyword>
<dbReference type="GO" id="GO:0006796">
    <property type="term" value="P:phosphate-containing compound metabolic process"/>
    <property type="evidence" value="ECO:0007669"/>
    <property type="project" value="UniProtKB-ARBA"/>
</dbReference>
<gene>
    <name evidence="6" type="ORF">JL107_06845</name>
</gene>
<evidence type="ECO:0000313" key="6">
    <source>
        <dbReference type="EMBL" id="MBM9476157.1"/>
    </source>
</evidence>
<dbReference type="InterPro" id="IPR002173">
    <property type="entry name" value="Carboh/pur_kinase_PfkB_CS"/>
</dbReference>
<dbReference type="Gene3D" id="3.40.1190.20">
    <property type="match status" value="1"/>
</dbReference>
<dbReference type="PANTHER" id="PTHR10584">
    <property type="entry name" value="SUGAR KINASE"/>
    <property type="match status" value="1"/>
</dbReference>
<dbReference type="GO" id="GO:0016301">
    <property type="term" value="F:kinase activity"/>
    <property type="evidence" value="ECO:0007669"/>
    <property type="project" value="UniProtKB-KW"/>
</dbReference>
<dbReference type="PRINTS" id="PR00990">
    <property type="entry name" value="RIBOKINASE"/>
</dbReference>
<evidence type="ECO:0000256" key="1">
    <source>
        <dbReference type="ARBA" id="ARBA00010688"/>
    </source>
</evidence>
<feature type="domain" description="Carbohydrate kinase PfkB" evidence="5">
    <location>
        <begin position="187"/>
        <end position="276"/>
    </location>
</feature>
<accession>A0A938YMM1</accession>
<organism evidence="6 7">
    <name type="scientific">Nakamurella flavida</name>
    <dbReference type="NCBI Taxonomy" id="363630"/>
    <lineage>
        <taxon>Bacteria</taxon>
        <taxon>Bacillati</taxon>
        <taxon>Actinomycetota</taxon>
        <taxon>Actinomycetes</taxon>
        <taxon>Nakamurellales</taxon>
        <taxon>Nakamurellaceae</taxon>
        <taxon>Nakamurella</taxon>
    </lineage>
</organism>